<dbReference type="GO" id="GO:0000309">
    <property type="term" value="F:nicotinamide-nucleotide adenylyltransferase activity"/>
    <property type="evidence" value="ECO:0007669"/>
    <property type="project" value="TreeGrafter"/>
</dbReference>
<dbReference type="PANTHER" id="PTHR31285:SF0">
    <property type="entry name" value="NICOTINAMIDE MONONUCLEOTIDE ADENYLYLTRANSFERASE"/>
    <property type="match status" value="1"/>
</dbReference>
<evidence type="ECO:0000259" key="1">
    <source>
        <dbReference type="Pfam" id="PF01467"/>
    </source>
</evidence>
<gene>
    <name evidence="2" type="ORF">METZ01_LOCUS2948</name>
</gene>
<dbReference type="EMBL" id="UINC01000152">
    <property type="protein sequence ID" value="SUZ50094.1"/>
    <property type="molecule type" value="Genomic_DNA"/>
</dbReference>
<dbReference type="AlphaFoldDB" id="A0A381N7P6"/>
<feature type="domain" description="Cytidyltransferase-like" evidence="1">
    <location>
        <begin position="27"/>
        <end position="188"/>
    </location>
</feature>
<dbReference type="InterPro" id="IPR004821">
    <property type="entry name" value="Cyt_trans-like"/>
</dbReference>
<dbReference type="PANTHER" id="PTHR31285">
    <property type="entry name" value="NICOTINAMIDE MONONUCLEOTIDE ADENYLYLTRANSFERASE"/>
    <property type="match status" value="1"/>
</dbReference>
<accession>A0A381N7P6</accession>
<evidence type="ECO:0000313" key="2">
    <source>
        <dbReference type="EMBL" id="SUZ50094.1"/>
    </source>
</evidence>
<dbReference type="GO" id="GO:0005634">
    <property type="term" value="C:nucleus"/>
    <property type="evidence" value="ECO:0007669"/>
    <property type="project" value="TreeGrafter"/>
</dbReference>
<sequence length="196" mass="22847">MNEQDWHDLESRRIDYVAGSEPLTKLIFPGTFLPFHKGHLTIQKIAEEKIEVPVTFEISICNVEKALLSYYEIEKTLSQFRPGQNWVLTNAPTFVEKAAIFKESTFVLGMDTLIRIFDPKFYESEKDMRLELNVFIENDIQFVVFGRQVGSQFMTLNDFLIPEEFKDRFIGITETEFREDVSSSAIKREEENRATA</sequence>
<dbReference type="SUPFAM" id="SSF52374">
    <property type="entry name" value="Nucleotidylyl transferase"/>
    <property type="match status" value="1"/>
</dbReference>
<dbReference type="Pfam" id="PF01467">
    <property type="entry name" value="CTP_transf_like"/>
    <property type="match status" value="1"/>
</dbReference>
<reference evidence="2" key="1">
    <citation type="submission" date="2018-05" db="EMBL/GenBank/DDBJ databases">
        <authorList>
            <person name="Lanie J.A."/>
            <person name="Ng W.-L."/>
            <person name="Kazmierczak K.M."/>
            <person name="Andrzejewski T.M."/>
            <person name="Davidsen T.M."/>
            <person name="Wayne K.J."/>
            <person name="Tettelin H."/>
            <person name="Glass J.I."/>
            <person name="Rusch D."/>
            <person name="Podicherti R."/>
            <person name="Tsui H.-C.T."/>
            <person name="Winkler M.E."/>
        </authorList>
    </citation>
    <scope>NUCLEOTIDE SEQUENCE</scope>
</reference>
<organism evidence="2">
    <name type="scientific">marine metagenome</name>
    <dbReference type="NCBI Taxonomy" id="408172"/>
    <lineage>
        <taxon>unclassified sequences</taxon>
        <taxon>metagenomes</taxon>
        <taxon>ecological metagenomes</taxon>
    </lineage>
</organism>
<name>A0A381N7P6_9ZZZZ</name>
<dbReference type="Gene3D" id="3.40.50.620">
    <property type="entry name" value="HUPs"/>
    <property type="match status" value="1"/>
</dbReference>
<protein>
    <recommendedName>
        <fullName evidence="1">Cytidyltransferase-like domain-containing protein</fullName>
    </recommendedName>
</protein>
<dbReference type="GO" id="GO:0005737">
    <property type="term" value="C:cytoplasm"/>
    <property type="evidence" value="ECO:0007669"/>
    <property type="project" value="TreeGrafter"/>
</dbReference>
<dbReference type="GO" id="GO:0016887">
    <property type="term" value="F:ATP hydrolysis activity"/>
    <property type="evidence" value="ECO:0007669"/>
    <property type="project" value="TreeGrafter"/>
</dbReference>
<dbReference type="InterPro" id="IPR014729">
    <property type="entry name" value="Rossmann-like_a/b/a_fold"/>
</dbReference>
<proteinExistence type="predicted"/>